<dbReference type="SMART" id="SM00342">
    <property type="entry name" value="HTH_ARAC"/>
    <property type="match status" value="1"/>
</dbReference>
<dbReference type="Pfam" id="PF12833">
    <property type="entry name" value="HTH_18"/>
    <property type="match status" value="1"/>
</dbReference>
<reference evidence="5 6" key="1">
    <citation type="submission" date="2021-11" db="EMBL/GenBank/DDBJ databases">
        <authorList>
            <person name="Lee D.-H."/>
            <person name="Kim S.-B."/>
        </authorList>
    </citation>
    <scope>NUCLEOTIDE SEQUENCE [LARGE SCALE GENOMIC DNA]</scope>
    <source>
        <strain evidence="5 6">KCTC 52223</strain>
    </source>
</reference>
<evidence type="ECO:0000256" key="3">
    <source>
        <dbReference type="ARBA" id="ARBA00023163"/>
    </source>
</evidence>
<accession>A0ABS8KWX1</accession>
<evidence type="ECO:0000256" key="2">
    <source>
        <dbReference type="ARBA" id="ARBA00023125"/>
    </source>
</evidence>
<feature type="domain" description="HTH araC/xylS-type" evidence="4">
    <location>
        <begin position="200"/>
        <end position="301"/>
    </location>
</feature>
<evidence type="ECO:0000256" key="1">
    <source>
        <dbReference type="ARBA" id="ARBA00023015"/>
    </source>
</evidence>
<evidence type="ECO:0000259" key="4">
    <source>
        <dbReference type="PROSITE" id="PS01124"/>
    </source>
</evidence>
<keyword evidence="2" id="KW-0238">DNA-binding</keyword>
<dbReference type="PROSITE" id="PS01124">
    <property type="entry name" value="HTH_ARAC_FAMILY_2"/>
    <property type="match status" value="1"/>
</dbReference>
<dbReference type="Pfam" id="PF14525">
    <property type="entry name" value="AraC_binding_2"/>
    <property type="match status" value="1"/>
</dbReference>
<keyword evidence="1" id="KW-0805">Transcription regulation</keyword>
<organism evidence="5 6">
    <name type="scientific">Reyranella aquatilis</name>
    <dbReference type="NCBI Taxonomy" id="2035356"/>
    <lineage>
        <taxon>Bacteria</taxon>
        <taxon>Pseudomonadati</taxon>
        <taxon>Pseudomonadota</taxon>
        <taxon>Alphaproteobacteria</taxon>
        <taxon>Hyphomicrobiales</taxon>
        <taxon>Reyranellaceae</taxon>
        <taxon>Reyranella</taxon>
    </lineage>
</organism>
<dbReference type="InterPro" id="IPR009057">
    <property type="entry name" value="Homeodomain-like_sf"/>
</dbReference>
<dbReference type="PANTHER" id="PTHR46796">
    <property type="entry name" value="HTH-TYPE TRANSCRIPTIONAL ACTIVATOR RHAS-RELATED"/>
    <property type="match status" value="1"/>
</dbReference>
<dbReference type="InterPro" id="IPR035418">
    <property type="entry name" value="AraC-bd_2"/>
</dbReference>
<keyword evidence="6" id="KW-1185">Reference proteome</keyword>
<evidence type="ECO:0000313" key="6">
    <source>
        <dbReference type="Proteomes" id="UP001198862"/>
    </source>
</evidence>
<sequence>MRDLYEAYGSLIGHRYLVHDEEPAKAFPSRFANISLQEACATRFQGSAAQFEMSSNHHGLDLVILSFALSGQTLCYRQRNSECTAPAGAAILHTTDTALHARAKGGGEVMAVALPRAKLGALVADPDHLTLRLLPAENAALALFAGYARNFLALGGVPDQRMAGLIGDQLCDLAALALGVNGRGGEKAQDGQALTDARYHRAMAYIVRHLANPALGDREVARHLGLSPSSVRQLFARKQTTLARSIRNARVERAAAMLADPGQSRRKIVTVAYECGFHSLSAFYEAFHERYDAQPRDFRAAALPRSPD</sequence>
<dbReference type="InterPro" id="IPR018060">
    <property type="entry name" value="HTH_AraC"/>
</dbReference>
<comment type="caution">
    <text evidence="5">The sequence shown here is derived from an EMBL/GenBank/DDBJ whole genome shotgun (WGS) entry which is preliminary data.</text>
</comment>
<dbReference type="SUPFAM" id="SSF46689">
    <property type="entry name" value="Homeodomain-like"/>
    <property type="match status" value="1"/>
</dbReference>
<keyword evidence="3" id="KW-0804">Transcription</keyword>
<gene>
    <name evidence="5" type="ORF">LJ725_13880</name>
</gene>
<dbReference type="Proteomes" id="UP001198862">
    <property type="component" value="Unassembled WGS sequence"/>
</dbReference>
<dbReference type="EMBL" id="JAJISD010000005">
    <property type="protein sequence ID" value="MCC8430066.1"/>
    <property type="molecule type" value="Genomic_DNA"/>
</dbReference>
<dbReference type="PANTHER" id="PTHR46796:SF6">
    <property type="entry name" value="ARAC SUBFAMILY"/>
    <property type="match status" value="1"/>
</dbReference>
<proteinExistence type="predicted"/>
<protein>
    <submittedName>
        <fullName evidence="5">AraC family transcriptional regulator</fullName>
    </submittedName>
</protein>
<dbReference type="Gene3D" id="1.10.10.60">
    <property type="entry name" value="Homeodomain-like"/>
    <property type="match status" value="1"/>
</dbReference>
<name>A0ABS8KWX1_9HYPH</name>
<dbReference type="InterPro" id="IPR050204">
    <property type="entry name" value="AraC_XylS_family_regulators"/>
</dbReference>
<evidence type="ECO:0000313" key="5">
    <source>
        <dbReference type="EMBL" id="MCC8430066.1"/>
    </source>
</evidence>